<protein>
    <submittedName>
        <fullName evidence="5">Voltage-dependent potassium channel subunit beta (KCNAB1)</fullName>
    </submittedName>
</protein>
<name>A0A075GIK3_9EURY</name>
<comment type="similarity">
    <text evidence="1">Belongs to the shaker potassium channel beta subunit family.</text>
</comment>
<dbReference type="PANTHER" id="PTHR43150:SF2">
    <property type="entry name" value="HYPERKINETIC, ISOFORM M"/>
    <property type="match status" value="1"/>
</dbReference>
<evidence type="ECO:0000256" key="2">
    <source>
        <dbReference type="ARBA" id="ARBA00022857"/>
    </source>
</evidence>
<keyword evidence="5" id="KW-0407">Ion channel</keyword>
<dbReference type="Gene3D" id="3.20.20.100">
    <property type="entry name" value="NADP-dependent oxidoreductase domain"/>
    <property type="match status" value="1"/>
</dbReference>
<dbReference type="InterPro" id="IPR023210">
    <property type="entry name" value="NADP_OxRdtase_dom"/>
</dbReference>
<reference evidence="5" key="1">
    <citation type="journal article" date="2014" name="Genome Biol. Evol.">
        <title>Pangenome evidence for extensive interdomain horizontal transfer affecting lineage core and shell genes in uncultured planktonic thaumarchaeota and euryarchaeota.</title>
        <authorList>
            <person name="Deschamps P."/>
            <person name="Zivanovic Y."/>
            <person name="Moreira D."/>
            <person name="Rodriguez-Valera F."/>
            <person name="Lopez-Garcia P."/>
        </authorList>
    </citation>
    <scope>NUCLEOTIDE SEQUENCE</scope>
</reference>
<accession>A0A075GIK3</accession>
<keyword evidence="5" id="KW-0406">Ion transport</keyword>
<dbReference type="PANTHER" id="PTHR43150">
    <property type="entry name" value="HYPERKINETIC, ISOFORM M"/>
    <property type="match status" value="1"/>
</dbReference>
<keyword evidence="2" id="KW-0521">NADP</keyword>
<proteinExistence type="inferred from homology"/>
<keyword evidence="5" id="KW-0813">Transport</keyword>
<evidence type="ECO:0000259" key="4">
    <source>
        <dbReference type="Pfam" id="PF00248"/>
    </source>
</evidence>
<evidence type="ECO:0000313" key="5">
    <source>
        <dbReference type="EMBL" id="AIF03816.1"/>
    </source>
</evidence>
<dbReference type="GO" id="GO:0016491">
    <property type="term" value="F:oxidoreductase activity"/>
    <property type="evidence" value="ECO:0007669"/>
    <property type="project" value="UniProtKB-KW"/>
</dbReference>
<dbReference type="EMBL" id="KF900690">
    <property type="protein sequence ID" value="AIF03816.1"/>
    <property type="molecule type" value="Genomic_DNA"/>
</dbReference>
<dbReference type="InterPro" id="IPR036812">
    <property type="entry name" value="NAD(P)_OxRdtase_dom_sf"/>
</dbReference>
<dbReference type="GO" id="GO:0034220">
    <property type="term" value="P:monoatomic ion transmembrane transport"/>
    <property type="evidence" value="ECO:0007669"/>
    <property type="project" value="UniProtKB-KW"/>
</dbReference>
<evidence type="ECO:0000256" key="3">
    <source>
        <dbReference type="ARBA" id="ARBA00023002"/>
    </source>
</evidence>
<dbReference type="AlphaFoldDB" id="A0A075GIK3"/>
<keyword evidence="3" id="KW-0560">Oxidoreductase</keyword>
<evidence type="ECO:0000256" key="1">
    <source>
        <dbReference type="ARBA" id="ARBA00006515"/>
    </source>
</evidence>
<dbReference type="Pfam" id="PF00248">
    <property type="entry name" value="Aldo_ket_red"/>
    <property type="match status" value="1"/>
</dbReference>
<organism evidence="5">
    <name type="scientific">uncultured marine group II/III euryarchaeote KM3_169_H09</name>
    <dbReference type="NCBI Taxonomy" id="1457923"/>
    <lineage>
        <taxon>Archaea</taxon>
        <taxon>Methanobacteriati</taxon>
        <taxon>Methanobacteriota</taxon>
        <taxon>environmental samples</taxon>
    </lineage>
</organism>
<dbReference type="PRINTS" id="PR01577">
    <property type="entry name" value="KCNABCHANNEL"/>
</dbReference>
<feature type="domain" description="NADP-dependent oxidoreductase" evidence="4">
    <location>
        <begin position="40"/>
        <end position="338"/>
    </location>
</feature>
<sequence length="360" mass="40612">MTHEYMYYRMMGNTGIQVSVLSYGFWATYGVKDRLSGDAGVETAKELMSIAREAGVNCFDHAEAYGNPNGEAERIFGAALKQLQHENPDLWRRSELVITTKIYWGGLGVNESGLSVKHCREGMDKCLQRLQLDYVDMVFAHRPDPLTPTATVVRAMTDLIRNGSATSWGTSEWSAQQITEAFWIARMEGLEPPQFEQAQYNMLHRQRFEEEYFPLYRPPYSLGTTIWSPLRSGFLTGKYLDGIPEDSRPTQDGYDWLLEDIEERRERGEFEVVRGLMTFAKKKGCTPAQLALAWCLKNQNVSTILVGATTADQLRENLACIDVAKELTDEEMEILEQILGNKPAGWIGPGGAGSRQIKTL</sequence>
<gene>
    <name evidence="5" type="primary">KCNAB1</name>
</gene>
<dbReference type="SUPFAM" id="SSF51430">
    <property type="entry name" value="NAD(P)-linked oxidoreductase"/>
    <property type="match status" value="1"/>
</dbReference>
<dbReference type="InterPro" id="IPR005399">
    <property type="entry name" value="K_chnl_volt-dep_bsu_KCNAB-rel"/>
</dbReference>